<sequence>MSTEPATARHGHDDHAHAHEGAHGTMKSYVTGFVLSVILTAIPFWLVMGDVLATPRATAMAVMVFGAIQIVVHMVYFLHMNTKAEGGWTMLALIFTVVFVVITLSGSLWVMYHLNTNMMPMTPHDMRNMP</sequence>
<feature type="transmembrane region" description="Helical" evidence="17">
    <location>
        <begin position="90"/>
        <end position="112"/>
    </location>
</feature>
<keyword evidence="7 17" id="KW-0812">Transmembrane</keyword>
<evidence type="ECO:0000256" key="3">
    <source>
        <dbReference type="ARBA" id="ARBA00011700"/>
    </source>
</evidence>
<keyword evidence="6" id="KW-1003">Cell membrane</keyword>
<keyword evidence="10" id="KW-0560">Oxidoreductase</keyword>
<name>A0ABR7RG98_9PROT</name>
<keyword evidence="11 17" id="KW-0472">Membrane</keyword>
<feature type="transmembrane region" description="Helical" evidence="17">
    <location>
        <begin position="59"/>
        <end position="78"/>
    </location>
</feature>
<evidence type="ECO:0000256" key="2">
    <source>
        <dbReference type="ARBA" id="ARBA00008079"/>
    </source>
</evidence>
<keyword evidence="8" id="KW-0249">Electron transport</keyword>
<evidence type="ECO:0000256" key="6">
    <source>
        <dbReference type="ARBA" id="ARBA00022475"/>
    </source>
</evidence>
<evidence type="ECO:0000256" key="4">
    <source>
        <dbReference type="ARBA" id="ARBA00014689"/>
    </source>
</evidence>
<evidence type="ECO:0000256" key="15">
    <source>
        <dbReference type="ARBA" id="ARBA00031887"/>
    </source>
</evidence>
<evidence type="ECO:0000256" key="12">
    <source>
        <dbReference type="ARBA" id="ARBA00025694"/>
    </source>
</evidence>
<evidence type="ECO:0000256" key="14">
    <source>
        <dbReference type="ARBA" id="ARBA00030211"/>
    </source>
</evidence>
<dbReference type="InterPro" id="IPR005171">
    <property type="entry name" value="Cyt_c_oxidase_su4_prok"/>
</dbReference>
<dbReference type="PANTHER" id="PTHR36835:SF1">
    <property type="entry name" value="CYTOCHROME BO(3) UBIQUINOL OXIDASE SUBUNIT 4"/>
    <property type="match status" value="1"/>
</dbReference>
<gene>
    <name evidence="18" type="primary">cyoD</name>
    <name evidence="18" type="ORF">IBL26_01975</name>
</gene>
<keyword evidence="5" id="KW-0813">Transport</keyword>
<evidence type="ECO:0000256" key="9">
    <source>
        <dbReference type="ARBA" id="ARBA00022989"/>
    </source>
</evidence>
<evidence type="ECO:0000256" key="1">
    <source>
        <dbReference type="ARBA" id="ARBA00004651"/>
    </source>
</evidence>
<reference evidence="18 19" key="1">
    <citation type="journal article" date="2013" name="Int. J. Syst. Evol. Microbiol.">
        <title>Roseomonas aerophila sp. nov., isolated from air.</title>
        <authorList>
            <person name="Kim S.J."/>
            <person name="Weon H.Y."/>
            <person name="Ahn J.H."/>
            <person name="Hong S.B."/>
            <person name="Seok S.J."/>
            <person name="Whang K.S."/>
            <person name="Kwon S.W."/>
        </authorList>
    </citation>
    <scope>NUCLEOTIDE SEQUENCE [LARGE SCALE GENOMIC DNA]</scope>
    <source>
        <strain evidence="18 19">NBRC 108923</strain>
    </source>
</reference>
<dbReference type="InterPro" id="IPR050968">
    <property type="entry name" value="Cytochrome_c_oxidase_bac_sub4"/>
</dbReference>
<evidence type="ECO:0000256" key="16">
    <source>
        <dbReference type="ARBA" id="ARBA00032185"/>
    </source>
</evidence>
<dbReference type="Pfam" id="PF03626">
    <property type="entry name" value="COX4_pro"/>
    <property type="match status" value="1"/>
</dbReference>
<dbReference type="PANTHER" id="PTHR36835">
    <property type="entry name" value="CYTOCHROME BO(3) UBIQUINOL OXIDASE SUBUNIT 4"/>
    <property type="match status" value="1"/>
</dbReference>
<organism evidence="18 19">
    <name type="scientific">Teichococcus aerophilus</name>
    <dbReference type="NCBI Taxonomy" id="1224513"/>
    <lineage>
        <taxon>Bacteria</taxon>
        <taxon>Pseudomonadati</taxon>
        <taxon>Pseudomonadota</taxon>
        <taxon>Alphaproteobacteria</taxon>
        <taxon>Acetobacterales</taxon>
        <taxon>Roseomonadaceae</taxon>
        <taxon>Roseomonas</taxon>
    </lineage>
</organism>
<comment type="caution">
    <text evidence="18">The sequence shown here is derived from an EMBL/GenBank/DDBJ whole genome shotgun (WGS) entry which is preliminary data.</text>
</comment>
<dbReference type="Proteomes" id="UP000626026">
    <property type="component" value="Unassembled WGS sequence"/>
</dbReference>
<protein>
    <recommendedName>
        <fullName evidence="4">Cytochrome bo(3) ubiquinol oxidase subunit 4</fullName>
    </recommendedName>
    <alternativeName>
        <fullName evidence="16">Cytochrome o ubiquinol oxidase subunit 4</fullName>
    </alternativeName>
    <alternativeName>
        <fullName evidence="13">Oxidase bo(3) subunit 4</fullName>
    </alternativeName>
    <alternativeName>
        <fullName evidence="14">Ubiquinol oxidase polypeptide IV</fullName>
    </alternativeName>
    <alternativeName>
        <fullName evidence="15">Ubiquinol oxidase subunit 4</fullName>
    </alternativeName>
</protein>
<proteinExistence type="inferred from homology"/>
<evidence type="ECO:0000256" key="17">
    <source>
        <dbReference type="SAM" id="Phobius"/>
    </source>
</evidence>
<comment type="function">
    <text evidence="12">Cytochrome bo(3) ubiquinol terminal oxidase is the component of the aerobic respiratory chain of E.coli that predominates when cells are grown at high aeration. Has proton pump activity across the membrane in addition to electron transfer, pumping 2 protons/electron.</text>
</comment>
<comment type="subunit">
    <text evidence="3">Heterooctamer of two A chains, two B chains, two C chains and two D chains.</text>
</comment>
<evidence type="ECO:0000313" key="19">
    <source>
        <dbReference type="Proteomes" id="UP000626026"/>
    </source>
</evidence>
<keyword evidence="9 17" id="KW-1133">Transmembrane helix</keyword>
<dbReference type="EMBL" id="JACTVA010000002">
    <property type="protein sequence ID" value="MBC9205589.1"/>
    <property type="molecule type" value="Genomic_DNA"/>
</dbReference>
<evidence type="ECO:0000256" key="13">
    <source>
        <dbReference type="ARBA" id="ARBA00030071"/>
    </source>
</evidence>
<dbReference type="NCBIfam" id="TIGR02847">
    <property type="entry name" value="CyoD"/>
    <property type="match status" value="1"/>
</dbReference>
<feature type="transmembrane region" description="Helical" evidence="17">
    <location>
        <begin position="29"/>
        <end position="47"/>
    </location>
</feature>
<evidence type="ECO:0000256" key="5">
    <source>
        <dbReference type="ARBA" id="ARBA00022448"/>
    </source>
</evidence>
<keyword evidence="19" id="KW-1185">Reference proteome</keyword>
<comment type="subcellular location">
    <subcellularLocation>
        <location evidence="1">Cell membrane</location>
        <topology evidence="1">Multi-pass membrane protein</topology>
    </subcellularLocation>
</comment>
<evidence type="ECO:0000256" key="11">
    <source>
        <dbReference type="ARBA" id="ARBA00023136"/>
    </source>
</evidence>
<comment type="similarity">
    <text evidence="2">Belongs to the cytochrome c oxidase bacterial subunit 4 family.</text>
</comment>
<dbReference type="InterPro" id="IPR014210">
    <property type="entry name" value="Cyt_o_ubiqinol_oxidase_su4"/>
</dbReference>
<evidence type="ECO:0000256" key="10">
    <source>
        <dbReference type="ARBA" id="ARBA00023002"/>
    </source>
</evidence>
<evidence type="ECO:0000256" key="7">
    <source>
        <dbReference type="ARBA" id="ARBA00022692"/>
    </source>
</evidence>
<evidence type="ECO:0000256" key="8">
    <source>
        <dbReference type="ARBA" id="ARBA00022982"/>
    </source>
</evidence>
<evidence type="ECO:0000313" key="18">
    <source>
        <dbReference type="EMBL" id="MBC9205589.1"/>
    </source>
</evidence>
<accession>A0ABR7RG98</accession>